<feature type="transmembrane region" description="Helical" evidence="4">
    <location>
        <begin position="318"/>
        <end position="336"/>
    </location>
</feature>
<reference evidence="5 6" key="1">
    <citation type="submission" date="2021-03" db="EMBL/GenBank/DDBJ databases">
        <title>Genomic and phenotypic characterization of Chloracidobacterium isolates provides evidence for multiple species.</title>
        <authorList>
            <person name="Saini M.K."/>
            <person name="Costas A.M.G."/>
            <person name="Tank M."/>
            <person name="Bryant D.A."/>
        </authorList>
    </citation>
    <scope>NUCLEOTIDE SEQUENCE [LARGE SCALE GENOMIC DNA]</scope>
    <source>
        <strain evidence="5 6">BV2-C</strain>
    </source>
</reference>
<proteinExistence type="predicted"/>
<dbReference type="InterPro" id="IPR052346">
    <property type="entry name" value="O-mannosyl-transferase_TMTC"/>
</dbReference>
<keyword evidence="4" id="KW-0472">Membrane</keyword>
<feature type="transmembrane region" description="Helical" evidence="4">
    <location>
        <begin position="112"/>
        <end position="130"/>
    </location>
</feature>
<dbReference type="PROSITE" id="PS50005">
    <property type="entry name" value="TPR"/>
    <property type="match status" value="1"/>
</dbReference>
<dbReference type="Proteomes" id="UP000676506">
    <property type="component" value="Chromosome 1"/>
</dbReference>
<evidence type="ECO:0000313" key="5">
    <source>
        <dbReference type="EMBL" id="QUW02508.1"/>
    </source>
</evidence>
<keyword evidence="1" id="KW-0677">Repeat</keyword>
<sequence length="651" mass="72156">MSRTYSPRQIALGVIALAILVYANTLANGFVYDDISIVQSNPYITDWRRIPWLFTKGYWSHKAGGGGNYRPLAVVTFALEYAVWGIAPMGYHLTNILLHAANVGMVFHVLRLYRASLGVAGVSALVFAVHPVHTDAVASVVGRGELLGMFFGGLMWWAWVNARQAGRRSRDRAQPKLRGVWRWRGAAALAYLAALLSKENMITLPAALWLAEVLHARRACLAHGMWTTRLSCLWHLTRPFWVLAVPLVPYFWLRSLAGEGVSQVAGVGAVPLAGYTLWQRAVIMLESGLTWYRLLFVGYPLRPHYDGLNVTVTLDWTWGKLAGLLLNGGLVVALWLTWRRAPLVAFAIGFWFITLAIVSNVPIPLGALFGERWLYVPSAGYAVAFGYGVWLAWGKAGQGRWVASAWQLRPETIQLCLLLMAGCTIGSYVYRTTHRNLDWRDNYTLFSRFIETDPQHPTGYVNIGDVIMRSQPEQARVFYEKALELEPRQAVAGLTLAAIDIGAGAFEPARKRLERMLTKEPPDLPLPSNHWSLTHALYAQSLAALGERERGRQEAQTALRYAPDAPQALLTAGEAFVSVGERSTAIEVYRRLVSLLPHAGGPRARLGVLLLEAGDAAAAERELTIAAQQLPDSPLVKDWLEQARRQAAIQP</sequence>
<organism evidence="5 6">
    <name type="scientific">Chloracidobacterium validum</name>
    <dbReference type="NCBI Taxonomy" id="2821543"/>
    <lineage>
        <taxon>Bacteria</taxon>
        <taxon>Pseudomonadati</taxon>
        <taxon>Acidobacteriota</taxon>
        <taxon>Terriglobia</taxon>
        <taxon>Terriglobales</taxon>
        <taxon>Acidobacteriaceae</taxon>
        <taxon>Chloracidobacterium</taxon>
    </lineage>
</organism>
<evidence type="ECO:0000256" key="3">
    <source>
        <dbReference type="PROSITE-ProRule" id="PRU00339"/>
    </source>
</evidence>
<dbReference type="EMBL" id="CP072648">
    <property type="protein sequence ID" value="QUW02508.1"/>
    <property type="molecule type" value="Genomic_DNA"/>
</dbReference>
<evidence type="ECO:0000256" key="4">
    <source>
        <dbReference type="SAM" id="Phobius"/>
    </source>
</evidence>
<accession>A0ABX8B6G2</accession>
<gene>
    <name evidence="5" type="ORF">J8C06_09150</name>
</gene>
<evidence type="ECO:0000313" key="6">
    <source>
        <dbReference type="Proteomes" id="UP000676506"/>
    </source>
</evidence>
<feature type="transmembrane region" description="Helical" evidence="4">
    <location>
        <begin position="136"/>
        <end position="159"/>
    </location>
</feature>
<dbReference type="PANTHER" id="PTHR44227">
    <property type="match status" value="1"/>
</dbReference>
<dbReference type="InterPro" id="IPR011990">
    <property type="entry name" value="TPR-like_helical_dom_sf"/>
</dbReference>
<feature type="transmembrane region" description="Helical" evidence="4">
    <location>
        <begin position="232"/>
        <end position="252"/>
    </location>
</feature>
<protein>
    <recommendedName>
        <fullName evidence="7">Tetratricopeptide repeat protein</fullName>
    </recommendedName>
</protein>
<evidence type="ECO:0008006" key="7">
    <source>
        <dbReference type="Google" id="ProtNLM"/>
    </source>
</evidence>
<feature type="transmembrane region" description="Helical" evidence="4">
    <location>
        <begin position="343"/>
        <end position="361"/>
    </location>
</feature>
<dbReference type="SUPFAM" id="SSF48452">
    <property type="entry name" value="TPR-like"/>
    <property type="match status" value="1"/>
</dbReference>
<keyword evidence="4" id="KW-0812">Transmembrane</keyword>
<dbReference type="PANTHER" id="PTHR44227:SF3">
    <property type="entry name" value="PROTEIN O-MANNOSYL-TRANSFERASE TMTC4"/>
    <property type="match status" value="1"/>
</dbReference>
<dbReference type="InterPro" id="IPR019734">
    <property type="entry name" value="TPR_rpt"/>
</dbReference>
<keyword evidence="6" id="KW-1185">Reference proteome</keyword>
<feature type="repeat" description="TPR" evidence="3">
    <location>
        <begin position="566"/>
        <end position="599"/>
    </location>
</feature>
<dbReference type="Gene3D" id="1.25.40.10">
    <property type="entry name" value="Tetratricopeptide repeat domain"/>
    <property type="match status" value="1"/>
</dbReference>
<evidence type="ECO:0000256" key="2">
    <source>
        <dbReference type="ARBA" id="ARBA00022803"/>
    </source>
</evidence>
<feature type="transmembrane region" description="Helical" evidence="4">
    <location>
        <begin position="180"/>
        <end position="196"/>
    </location>
</feature>
<dbReference type="RefSeq" id="WP_211428398.1">
    <property type="nucleotide sequence ID" value="NZ_CP072648.1"/>
</dbReference>
<dbReference type="Pfam" id="PF14559">
    <property type="entry name" value="TPR_19"/>
    <property type="match status" value="1"/>
</dbReference>
<feature type="transmembrane region" description="Helical" evidence="4">
    <location>
        <begin position="373"/>
        <end position="393"/>
    </location>
</feature>
<evidence type="ECO:0000256" key="1">
    <source>
        <dbReference type="ARBA" id="ARBA00022737"/>
    </source>
</evidence>
<keyword evidence="4" id="KW-1133">Transmembrane helix</keyword>
<feature type="transmembrane region" description="Helical" evidence="4">
    <location>
        <begin position="413"/>
        <end position="430"/>
    </location>
</feature>
<name>A0ABX8B6G2_9BACT</name>
<keyword evidence="2 3" id="KW-0802">TPR repeat</keyword>